<dbReference type="Proteomes" id="UP000790787">
    <property type="component" value="Chromosome 23"/>
</dbReference>
<name>A0A1S4AUV7_TOBAC</name>
<evidence type="ECO:0000313" key="1">
    <source>
        <dbReference type="Proteomes" id="UP000790787"/>
    </source>
</evidence>
<dbReference type="OrthoDB" id="1302579at2759"/>
<gene>
    <name evidence="2" type="primary">LOC107801473</name>
</gene>
<dbReference type="GeneID" id="107801473"/>
<proteinExistence type="predicted"/>
<organism evidence="1 2">
    <name type="scientific">Nicotiana tabacum</name>
    <name type="common">Common tobacco</name>
    <dbReference type="NCBI Taxonomy" id="4097"/>
    <lineage>
        <taxon>Eukaryota</taxon>
        <taxon>Viridiplantae</taxon>
        <taxon>Streptophyta</taxon>
        <taxon>Embryophyta</taxon>
        <taxon>Tracheophyta</taxon>
        <taxon>Spermatophyta</taxon>
        <taxon>Magnoliopsida</taxon>
        <taxon>eudicotyledons</taxon>
        <taxon>Gunneridae</taxon>
        <taxon>Pentapetalae</taxon>
        <taxon>asterids</taxon>
        <taxon>lamiids</taxon>
        <taxon>Solanales</taxon>
        <taxon>Solanaceae</taxon>
        <taxon>Nicotianoideae</taxon>
        <taxon>Nicotianeae</taxon>
        <taxon>Nicotiana</taxon>
    </lineage>
</organism>
<dbReference type="PaxDb" id="4097-A0A1S4AUV7"/>
<dbReference type="KEGG" id="nta:107801473"/>
<protein>
    <submittedName>
        <fullName evidence="2">Uncharacterized protein</fullName>
    </submittedName>
</protein>
<sequence>MAESNALPAYVIRYLTEGISNHCPIKAEQLHTKHKARRPFKYCNIWGHLGFLEKVETAWQMQVHGCAMYQVVKKLNASKQGLKELNKLHFRDILVEVEDDKIKLEQIQRELQTSPRDQDIQGKEKAQYQKFIRYSYVVESFLQQRSKATWIRIGDDNSKYFFSVIKQKKLKEAVIQLRYGNDVIHIEPEEISKTFVEYYKELLGKKVVDRTRAARRIMINRLVLSTTQHMDMIKPYTNEDVRDAIFSIDGNKRSGPDGYESDFFKKAWTIVGKYVTTAVLQFLSNDFGAIELHLGFYAWEKIRMLHISRLCLGSSSEVKEPVSGHESEVLRQALPVVTRACGRTSMET</sequence>
<reference evidence="2" key="2">
    <citation type="submission" date="2025-08" db="UniProtKB">
        <authorList>
            <consortium name="RefSeq"/>
        </authorList>
    </citation>
    <scope>IDENTIFICATION</scope>
</reference>
<evidence type="ECO:0000313" key="2">
    <source>
        <dbReference type="RefSeq" id="XP_016480288.1"/>
    </source>
</evidence>
<keyword evidence="1" id="KW-1185">Reference proteome</keyword>
<reference evidence="1" key="1">
    <citation type="journal article" date="2014" name="Nat. Commun.">
        <title>The tobacco genome sequence and its comparison with those of tomato and potato.</title>
        <authorList>
            <person name="Sierro N."/>
            <person name="Battey J.N."/>
            <person name="Ouadi S."/>
            <person name="Bakaher N."/>
            <person name="Bovet L."/>
            <person name="Willig A."/>
            <person name="Goepfert S."/>
            <person name="Peitsch M.C."/>
            <person name="Ivanov N.V."/>
        </authorList>
    </citation>
    <scope>NUCLEOTIDE SEQUENCE [LARGE SCALE GENOMIC DNA]</scope>
</reference>
<accession>A0A1S4AUV7</accession>
<dbReference type="AlphaFoldDB" id="A0A1S4AUV7"/>
<dbReference type="RefSeq" id="XP_016480288.1">
    <property type="nucleotide sequence ID" value="XM_016624802.1"/>
</dbReference>
<dbReference type="STRING" id="4097.A0A1S4AUV7"/>